<organism evidence="1">
    <name type="scientific">freshwater metagenome</name>
    <dbReference type="NCBI Taxonomy" id="449393"/>
    <lineage>
        <taxon>unclassified sequences</taxon>
        <taxon>metagenomes</taxon>
        <taxon>ecological metagenomes</taxon>
    </lineage>
</organism>
<proteinExistence type="predicted"/>
<sequence>MVVAHWAATSFAVRVDPVKESLSTPLVQSAPPVSPRPVIVVKISAKGATSLNTSSSHIPTPGVYSLGLNTTVLPAANAYEIEPTGVKIG</sequence>
<name>A0A6J6BPI0_9ZZZZ</name>
<reference evidence="1" key="1">
    <citation type="submission" date="2020-05" db="EMBL/GenBank/DDBJ databases">
        <authorList>
            <person name="Chiriac C."/>
            <person name="Salcher M."/>
            <person name="Ghai R."/>
            <person name="Kavagutti S V."/>
        </authorList>
    </citation>
    <scope>NUCLEOTIDE SEQUENCE</scope>
</reference>
<accession>A0A6J6BPI0</accession>
<gene>
    <name evidence="1" type="ORF">UFOPK1412_00617</name>
</gene>
<evidence type="ECO:0000313" key="1">
    <source>
        <dbReference type="EMBL" id="CAB4540299.1"/>
    </source>
</evidence>
<protein>
    <submittedName>
        <fullName evidence="1">Unannotated protein</fullName>
    </submittedName>
</protein>
<dbReference type="AlphaFoldDB" id="A0A6J6BPI0"/>
<dbReference type="EMBL" id="CAEZSI010000070">
    <property type="protein sequence ID" value="CAB4540299.1"/>
    <property type="molecule type" value="Genomic_DNA"/>
</dbReference>